<proteinExistence type="predicted"/>
<dbReference type="InterPro" id="IPR015943">
    <property type="entry name" value="WD40/YVTN_repeat-like_dom_sf"/>
</dbReference>
<sequence>MDIPSFRLLAADTEKRALLIVHGPSGAIAAEMAYPDGFTPTAIAVAEDGRRAFAAMAASGGVGALFVLNLRSLSVYRLPVEIPHPAFFAPIPGAPVATMIAPSGALYRLDIQDLTVRCCGQPGIAACCAGLAVDRTGLYTVWESEAGGILACFDHYGNLLYDRLLPGVPTALCRQSGTTLAPFTGADGRKGLALYRDGTTYAAPLLAWLPPGPMWPGAAALSPTGDRAYVAGEETGVLFIFDLSRLTVMQTIAIGQPLSSLCLLPGGRYAAAVSTAGSLYLIDLAQGAACPLAANGRLAPYLAIIGGASSGAE</sequence>
<dbReference type="AlphaFoldDB" id="A1HMR3"/>
<dbReference type="OrthoDB" id="1633742at2"/>
<dbReference type="RefSeq" id="WP_007288323.1">
    <property type="nucleotide sequence ID" value="NZ_AAWL01000002.1"/>
</dbReference>
<dbReference type="Gene3D" id="2.130.10.10">
    <property type="entry name" value="YVTN repeat-like/Quinoprotein amine dehydrogenase"/>
    <property type="match status" value="1"/>
</dbReference>
<dbReference type="EMBL" id="AAWL01000002">
    <property type="protein sequence ID" value="EAX48551.1"/>
    <property type="molecule type" value="Genomic_DNA"/>
</dbReference>
<dbReference type="SUPFAM" id="SSF50969">
    <property type="entry name" value="YVTN repeat-like/Quinoprotein amine dehydrogenase"/>
    <property type="match status" value="1"/>
</dbReference>
<accession>A1HMR3</accession>
<gene>
    <name evidence="1" type="ORF">TcarDRAFT_2023</name>
</gene>
<dbReference type="eggNOG" id="ENOG5031R7C">
    <property type="taxonomic scope" value="Bacteria"/>
</dbReference>
<protein>
    <submittedName>
        <fullName evidence="1">Uncharacterized protein</fullName>
    </submittedName>
</protein>
<comment type="caution">
    <text evidence="1">The sequence shown here is derived from an EMBL/GenBank/DDBJ whole genome shotgun (WGS) entry which is preliminary data.</text>
</comment>
<reference evidence="1 2" key="2">
    <citation type="submission" date="2007-01" db="EMBL/GenBank/DDBJ databases">
        <title>Sequencing of the draft genome and assembly of Thermosinus carboxydivorans Nor1.</title>
        <authorList>
            <consortium name="US DOE Joint Genome Institute (JGI-PGF)"/>
            <person name="Copeland A."/>
            <person name="Lucas S."/>
            <person name="Lapidus A."/>
            <person name="Barry K."/>
            <person name="Glavina del Rio T."/>
            <person name="Dalin E."/>
            <person name="Tice H."/>
            <person name="Bruce D."/>
            <person name="Pitluck S."/>
            <person name="Richardson P."/>
        </authorList>
    </citation>
    <scope>NUCLEOTIDE SEQUENCE [LARGE SCALE GENOMIC DNA]</scope>
    <source>
        <strain evidence="1 2">Nor1</strain>
    </source>
</reference>
<evidence type="ECO:0000313" key="1">
    <source>
        <dbReference type="EMBL" id="EAX48551.1"/>
    </source>
</evidence>
<reference evidence="1 2" key="1">
    <citation type="submission" date="2007-01" db="EMBL/GenBank/DDBJ databases">
        <title>Annotation of the draft genome assembly of Thermosinus carboxydivorans Nor1.</title>
        <authorList>
            <consortium name="US DOE Joint Genome Institute (JGI-ORNL)"/>
            <person name="Larimer F."/>
            <person name="Land M."/>
            <person name="Hauser L."/>
        </authorList>
    </citation>
    <scope>NUCLEOTIDE SEQUENCE [LARGE SCALE GENOMIC DNA]</scope>
    <source>
        <strain evidence="1 2">Nor1</strain>
    </source>
</reference>
<keyword evidence="2" id="KW-1185">Reference proteome</keyword>
<dbReference type="Proteomes" id="UP000005139">
    <property type="component" value="Unassembled WGS sequence"/>
</dbReference>
<evidence type="ECO:0000313" key="2">
    <source>
        <dbReference type="Proteomes" id="UP000005139"/>
    </source>
</evidence>
<organism evidence="1 2">
    <name type="scientific">Thermosinus carboxydivorans Nor1</name>
    <dbReference type="NCBI Taxonomy" id="401526"/>
    <lineage>
        <taxon>Bacteria</taxon>
        <taxon>Bacillati</taxon>
        <taxon>Bacillota</taxon>
        <taxon>Negativicutes</taxon>
        <taxon>Selenomonadales</taxon>
        <taxon>Sporomusaceae</taxon>
        <taxon>Thermosinus</taxon>
    </lineage>
</organism>
<dbReference type="InterPro" id="IPR011044">
    <property type="entry name" value="Quino_amine_DH_bsu"/>
</dbReference>
<name>A1HMR3_9FIRM</name>